<evidence type="ECO:0000259" key="1">
    <source>
        <dbReference type="Pfam" id="PF01370"/>
    </source>
</evidence>
<reference evidence="2" key="1">
    <citation type="submission" date="2018-05" db="EMBL/GenBank/DDBJ databases">
        <authorList>
            <person name="Lanie J.A."/>
            <person name="Ng W.-L."/>
            <person name="Kazmierczak K.M."/>
            <person name="Andrzejewski T.M."/>
            <person name="Davidsen T.M."/>
            <person name="Wayne K.J."/>
            <person name="Tettelin H."/>
            <person name="Glass J.I."/>
            <person name="Rusch D."/>
            <person name="Podicherti R."/>
            <person name="Tsui H.-C.T."/>
            <person name="Winkler M.E."/>
        </authorList>
    </citation>
    <scope>NUCLEOTIDE SEQUENCE</scope>
</reference>
<dbReference type="SUPFAM" id="SSF51735">
    <property type="entry name" value="NAD(P)-binding Rossmann-fold domains"/>
    <property type="match status" value="1"/>
</dbReference>
<dbReference type="AlphaFoldDB" id="A0A382J801"/>
<dbReference type="InterPro" id="IPR001509">
    <property type="entry name" value="Epimerase_deHydtase"/>
</dbReference>
<proteinExistence type="predicted"/>
<dbReference type="PANTHER" id="PTHR43725:SF8">
    <property type="entry name" value="CHLOROPLAST STEM-LOOP BINDING PROTEIN OF 41 KDA B, CHLOROPLASTIC"/>
    <property type="match status" value="1"/>
</dbReference>
<dbReference type="GO" id="GO:0003978">
    <property type="term" value="F:UDP-glucose 4-epimerase activity"/>
    <property type="evidence" value="ECO:0007669"/>
    <property type="project" value="TreeGrafter"/>
</dbReference>
<dbReference type="Pfam" id="PF01370">
    <property type="entry name" value="Epimerase"/>
    <property type="match status" value="1"/>
</dbReference>
<sequence>MRVLVLGGSRFVGAWLVDELVNAGHQVTVFNRGQTPAILPAEVERLYGDRQDHSQVREVLEGREYDVIYDVSGYTLPETSVMVDIFKGHISHYIYISSAAVYERRWYAPVTEDFSYS</sequence>
<protein>
    <recommendedName>
        <fullName evidence="1">NAD-dependent epimerase/dehydratase domain-containing protein</fullName>
    </recommendedName>
</protein>
<dbReference type="EMBL" id="UINC01072259">
    <property type="protein sequence ID" value="SVC07759.1"/>
    <property type="molecule type" value="Genomic_DNA"/>
</dbReference>
<dbReference type="PANTHER" id="PTHR43725">
    <property type="entry name" value="UDP-GLUCOSE 4-EPIMERASE"/>
    <property type="match status" value="1"/>
</dbReference>
<dbReference type="Gene3D" id="3.40.50.720">
    <property type="entry name" value="NAD(P)-binding Rossmann-like Domain"/>
    <property type="match status" value="1"/>
</dbReference>
<feature type="domain" description="NAD-dependent epimerase/dehydratase" evidence="1">
    <location>
        <begin position="3"/>
        <end position="74"/>
    </location>
</feature>
<gene>
    <name evidence="2" type="ORF">METZ01_LOCUS260613</name>
</gene>
<dbReference type="GO" id="GO:0005996">
    <property type="term" value="P:monosaccharide metabolic process"/>
    <property type="evidence" value="ECO:0007669"/>
    <property type="project" value="TreeGrafter"/>
</dbReference>
<organism evidence="2">
    <name type="scientific">marine metagenome</name>
    <dbReference type="NCBI Taxonomy" id="408172"/>
    <lineage>
        <taxon>unclassified sequences</taxon>
        <taxon>metagenomes</taxon>
        <taxon>ecological metagenomes</taxon>
    </lineage>
</organism>
<evidence type="ECO:0000313" key="2">
    <source>
        <dbReference type="EMBL" id="SVC07759.1"/>
    </source>
</evidence>
<feature type="non-terminal residue" evidence="2">
    <location>
        <position position="117"/>
    </location>
</feature>
<accession>A0A382J801</accession>
<name>A0A382J801_9ZZZZ</name>
<dbReference type="GO" id="GO:0005829">
    <property type="term" value="C:cytosol"/>
    <property type="evidence" value="ECO:0007669"/>
    <property type="project" value="TreeGrafter"/>
</dbReference>
<dbReference type="InterPro" id="IPR036291">
    <property type="entry name" value="NAD(P)-bd_dom_sf"/>
</dbReference>